<evidence type="ECO:0000313" key="2">
    <source>
        <dbReference type="Proteomes" id="UP000504631"/>
    </source>
</evidence>
<dbReference type="GeneID" id="117240125"/>
<organism evidence="2 3">
    <name type="scientific">Bombus vosnesenskii</name>
    <dbReference type="NCBI Taxonomy" id="207650"/>
    <lineage>
        <taxon>Eukaryota</taxon>
        <taxon>Metazoa</taxon>
        <taxon>Ecdysozoa</taxon>
        <taxon>Arthropoda</taxon>
        <taxon>Hexapoda</taxon>
        <taxon>Insecta</taxon>
        <taxon>Pterygota</taxon>
        <taxon>Neoptera</taxon>
        <taxon>Endopterygota</taxon>
        <taxon>Hymenoptera</taxon>
        <taxon>Apocrita</taxon>
        <taxon>Aculeata</taxon>
        <taxon>Apoidea</taxon>
        <taxon>Anthophila</taxon>
        <taxon>Apidae</taxon>
        <taxon>Bombus</taxon>
        <taxon>Pyrobombus</taxon>
    </lineage>
</organism>
<gene>
    <name evidence="3" type="primary">LOC117240125</name>
</gene>
<evidence type="ECO:0000256" key="1">
    <source>
        <dbReference type="SAM" id="MobiDB-lite"/>
    </source>
</evidence>
<dbReference type="RefSeq" id="XP_033361891.1">
    <property type="nucleotide sequence ID" value="XM_033506000.1"/>
</dbReference>
<accession>A0A6J3LB56</accession>
<feature type="compositionally biased region" description="Basic and acidic residues" evidence="1">
    <location>
        <begin position="252"/>
        <end position="275"/>
    </location>
</feature>
<reference evidence="3" key="1">
    <citation type="submission" date="2025-08" db="UniProtKB">
        <authorList>
            <consortium name="RefSeq"/>
        </authorList>
    </citation>
    <scope>IDENTIFICATION</scope>
    <source>
        <tissue evidence="3">Muscle</tissue>
    </source>
</reference>
<sequence>MPNVWSGSDHHYVLHNFNTARTRHNAENFKYSTKDTDMTKFLLTFDNNYNNLLEDNTDDDKAHGDRLQKALEMTCASELRKAYPPIGKICINYWWSDKIGNFRIMTMKSKRKAQRAWMRGTNDVARLSEEFKANKKKLARMIENSKERCWKNFCATLDRDSWGRPYKAIMSRMARRTSMEGLHVDRVRDIVDEFFLTRPTGGSDARSRHLNEGTDVDDDGCRIMVKDLRGAGKKINPKKAVGVGGQSIHRTKSGESTEGIERGERQGQDSDKMEGGEGGPHSQTGVLPALSKVLEHTFKGLIKESLGLDPFHEDQYGFRRRRSTVDALHCG</sequence>
<dbReference type="Proteomes" id="UP000504631">
    <property type="component" value="Unplaced"/>
</dbReference>
<evidence type="ECO:0000313" key="3">
    <source>
        <dbReference type="RefSeq" id="XP_033361891.1"/>
    </source>
</evidence>
<protein>
    <submittedName>
        <fullName evidence="3">Uncharacterized protein LOC117240125</fullName>
    </submittedName>
</protein>
<name>A0A6J3LB56_9HYME</name>
<keyword evidence="2" id="KW-1185">Reference proteome</keyword>
<proteinExistence type="predicted"/>
<dbReference type="KEGG" id="bvk:117240125"/>
<feature type="region of interest" description="Disordered" evidence="1">
    <location>
        <begin position="235"/>
        <end position="285"/>
    </location>
</feature>
<dbReference type="AlphaFoldDB" id="A0A6J3LB56"/>